<dbReference type="NCBIfam" id="TIGR01779">
    <property type="entry name" value="TonB-B12"/>
    <property type="match status" value="1"/>
</dbReference>
<feature type="binding site" evidence="12">
    <location>
        <position position="560"/>
    </location>
    <ligand>
        <name>cyanocob(III)alamin</name>
        <dbReference type="ChEBI" id="CHEBI:17439"/>
    </ligand>
</feature>
<evidence type="ECO:0000256" key="6">
    <source>
        <dbReference type="ARBA" id="ARBA00022837"/>
    </source>
</evidence>
<organism evidence="19 20">
    <name type="scientific">Xenorhabdus hominickii</name>
    <dbReference type="NCBI Taxonomy" id="351679"/>
    <lineage>
        <taxon>Bacteria</taxon>
        <taxon>Pseudomonadati</taxon>
        <taxon>Pseudomonadota</taxon>
        <taxon>Gammaproteobacteria</taxon>
        <taxon>Enterobacterales</taxon>
        <taxon>Morganellaceae</taxon>
        <taxon>Xenorhabdus</taxon>
    </lineage>
</organism>
<dbReference type="CDD" id="cd01347">
    <property type="entry name" value="ligand_gated_channel"/>
    <property type="match status" value="1"/>
</dbReference>
<keyword evidence="5 12" id="KW-0732">Signal</keyword>
<feature type="binding site" evidence="12">
    <location>
        <position position="303"/>
    </location>
    <ligand>
        <name>Ca(2+)</name>
        <dbReference type="ChEBI" id="CHEBI:29108"/>
        <label>2</label>
    </ligand>
</feature>
<keyword evidence="6 12" id="KW-0106">Calcium</keyword>
<comment type="caution">
    <text evidence="19">The sequence shown here is derived from an EMBL/GenBank/DDBJ whole genome shotgun (WGS) entry which is preliminary data.</text>
</comment>
<evidence type="ECO:0000256" key="7">
    <source>
        <dbReference type="ARBA" id="ARBA00023065"/>
    </source>
</evidence>
<keyword evidence="3 12" id="KW-1134">Transmembrane beta strand</keyword>
<dbReference type="InterPro" id="IPR010917">
    <property type="entry name" value="TonB_rcpt_CS"/>
</dbReference>
<dbReference type="Pfam" id="PF07715">
    <property type="entry name" value="Plug"/>
    <property type="match status" value="1"/>
</dbReference>
<name>A0A2G0QEI2_XENHO</name>
<evidence type="ECO:0000259" key="18">
    <source>
        <dbReference type="Pfam" id="PF07715"/>
    </source>
</evidence>
<gene>
    <name evidence="12" type="primary">btuB</name>
    <name evidence="19" type="ORF">Xhom_00635</name>
</gene>
<feature type="binding site" evidence="12">
    <location>
        <position position="149"/>
    </location>
    <ligand>
        <name>cyanocob(III)alamin</name>
        <dbReference type="ChEBI" id="CHEBI:17439"/>
    </ligand>
</feature>
<evidence type="ECO:0000256" key="13">
    <source>
        <dbReference type="PROSITE-ProRule" id="PRU01360"/>
    </source>
</evidence>
<dbReference type="EMBL" id="NJAI01000001">
    <property type="protein sequence ID" value="PHM57637.1"/>
    <property type="molecule type" value="Genomic_DNA"/>
</dbReference>
<evidence type="ECO:0000256" key="8">
    <source>
        <dbReference type="ARBA" id="ARBA00023077"/>
    </source>
</evidence>
<feature type="binding site" evidence="12">
    <location>
        <position position="267"/>
    </location>
    <ligand>
        <name>Ca(2+)</name>
        <dbReference type="ChEBI" id="CHEBI:29108"/>
        <label>1</label>
    </ligand>
</feature>
<dbReference type="PROSITE" id="PS52016">
    <property type="entry name" value="TONB_DEPENDENT_REC_3"/>
    <property type="match status" value="1"/>
</dbReference>
<keyword evidence="9 12" id="KW-0626">Porin</keyword>
<feature type="binding site" evidence="12">
    <location>
        <position position="304"/>
    </location>
    <ligand>
        <name>Ca(2+)</name>
        <dbReference type="ChEBI" id="CHEBI:29108"/>
        <label>1</label>
    </ligand>
</feature>
<evidence type="ECO:0000256" key="1">
    <source>
        <dbReference type="ARBA" id="ARBA00004571"/>
    </source>
</evidence>
<feature type="binding site" evidence="12">
    <location>
        <position position="142"/>
    </location>
    <ligand>
        <name>cyanocob(III)alamin</name>
        <dbReference type="ChEBI" id="CHEBI:17439"/>
    </ligand>
</feature>
<dbReference type="PROSITE" id="PS00430">
    <property type="entry name" value="TONB_DEPENDENT_REC_1"/>
    <property type="match status" value="1"/>
</dbReference>
<dbReference type="FunFam" id="2.170.130.10:FF:000002">
    <property type="entry name" value="Vitamin B12 transporter BtuB"/>
    <property type="match status" value="1"/>
</dbReference>
<evidence type="ECO:0000256" key="15">
    <source>
        <dbReference type="PROSITE-ProRule" id="PRU10144"/>
    </source>
</evidence>
<accession>A0A2G0QEI2</accession>
<keyword evidence="11 12" id="KW-0998">Cell outer membrane</keyword>
<dbReference type="InterPro" id="IPR036942">
    <property type="entry name" value="Beta-barrel_TonB_sf"/>
</dbReference>
<feature type="short sequence motif" description="TonB box" evidence="12">
    <location>
        <begin position="83"/>
        <end position="90"/>
    </location>
</feature>
<dbReference type="Gene3D" id="2.170.130.10">
    <property type="entry name" value="TonB-dependent receptor, plug domain"/>
    <property type="match status" value="1"/>
</dbReference>
<dbReference type="InterPro" id="IPR000531">
    <property type="entry name" value="Beta-barrel_TonB"/>
</dbReference>
<feature type="binding site" evidence="12">
    <location>
        <position position="309"/>
    </location>
    <ligand>
        <name>Ca(2+)</name>
        <dbReference type="ChEBI" id="CHEBI:29108"/>
        <label>2</label>
    </ligand>
</feature>
<keyword evidence="16" id="KW-1133">Transmembrane helix</keyword>
<dbReference type="AlphaFoldDB" id="A0A2G0QEI2"/>
<keyword evidence="10 12" id="KW-0472">Membrane</keyword>
<dbReference type="GO" id="GO:0046872">
    <property type="term" value="F:metal ion binding"/>
    <property type="evidence" value="ECO:0007669"/>
    <property type="project" value="UniProtKB-KW"/>
</dbReference>
<dbReference type="PANTHER" id="PTHR30069:SF53">
    <property type="entry name" value="COLICIN I RECEPTOR-RELATED"/>
    <property type="match status" value="1"/>
</dbReference>
<evidence type="ECO:0000313" key="19">
    <source>
        <dbReference type="EMBL" id="PHM57637.1"/>
    </source>
</evidence>
<evidence type="ECO:0000256" key="9">
    <source>
        <dbReference type="ARBA" id="ARBA00023114"/>
    </source>
</evidence>
<evidence type="ECO:0000256" key="11">
    <source>
        <dbReference type="ARBA" id="ARBA00023237"/>
    </source>
</evidence>
<feature type="domain" description="TonB-dependent receptor-like beta-barrel" evidence="17">
    <location>
        <begin position="283"/>
        <end position="631"/>
    </location>
</feature>
<evidence type="ECO:0000313" key="20">
    <source>
        <dbReference type="Proteomes" id="UP000225433"/>
    </source>
</evidence>
<dbReference type="InterPro" id="IPR039426">
    <property type="entry name" value="TonB-dep_rcpt-like"/>
</dbReference>
<dbReference type="STRING" id="351679.A9255_14640"/>
<feature type="short sequence motif" description="TonB box" evidence="14">
    <location>
        <begin position="84"/>
        <end position="90"/>
    </location>
</feature>
<comment type="caution">
    <text evidence="12">Lacks conserved residue(s) required for the propagation of feature annotation.</text>
</comment>
<dbReference type="InterPro" id="IPR012910">
    <property type="entry name" value="Plug_dom"/>
</dbReference>
<keyword evidence="4 12" id="KW-0812">Transmembrane</keyword>
<comment type="similarity">
    <text evidence="12">Belongs to the TonB-dependent receptor family. BtuB (TC 1.B.14.3.1) subfamily.</text>
</comment>
<sequence length="657" mass="74000">MSSVLVYPPLFLMGRHSGHVIAFIVAWHFTVRCVIVRYIVIYIVRYHSLITNPMINKKHILLSAASVAVFSSWSYFAVADNQDSLVVTANRFKQPISSVLAPMTVVTREDIDRWQSNSLVDVLRRLPSVDIAQNGGIGQNASLFVRGTNSSHVLVLIDGIRLNQAGSMGSVDFSQIPVSMVQRIEYIRGARSAVYGSDAIGGVVNIITKREQQGTTLNAGLGSNGYQNYNGSTQQKIGEKTLLSVATGYVYTKGFDVVSGSGSNEPDRDGFMSKTLWLDIDHKFNDQFSGFARTYGYDNRTNYDGDFTDTRKLVSRNYETGLHFNQGIYSSQFIASYSYVKDYNFKHKRYAGNATLSDFKQYNAQWGNVWQVGHGAISSGIDWNRESVAAGSNNIPVQKAIDNTGLYLTAQQKLHDFTLEGAVRSDHRSEYDWNTTWQTGAGWEFIDGYRVVASYGTAFKAPTLGQLYGWGANPSLKAETSKQWEAGIEGLTGPLNWRLSLYHNDIEQLINFANNRNENIDKAKIKGAEWTGAMDTGIFQHQLTLQYVDPRDGNNQQLMRRAKQQVKYQLDWDAFNVDWGITYQYIGQRYDKDYNVYPSKTIKLGGVSIWDVSASYPITNRLTIRARIANLFDKNYETAYGYRTPGREYYLTGSYNF</sequence>
<feature type="binding site" evidence="12">
    <location>
        <position position="355"/>
    </location>
    <ligand>
        <name>cyanocob(III)alamin</name>
        <dbReference type="ChEBI" id="CHEBI:17439"/>
    </ligand>
</feature>
<dbReference type="PANTHER" id="PTHR30069">
    <property type="entry name" value="TONB-DEPENDENT OUTER MEMBRANE RECEPTOR"/>
    <property type="match status" value="1"/>
</dbReference>
<feature type="short sequence motif" description="TonB C-terminal box" evidence="12 15">
    <location>
        <begin position="640"/>
        <end position="657"/>
    </location>
</feature>
<dbReference type="HAMAP" id="MF_01531">
    <property type="entry name" value="BtuB"/>
    <property type="match status" value="1"/>
</dbReference>
<dbReference type="GO" id="GO:0009279">
    <property type="term" value="C:cell outer membrane"/>
    <property type="evidence" value="ECO:0007669"/>
    <property type="project" value="UniProtKB-SubCell"/>
</dbReference>
<comment type="subcellular location">
    <subcellularLocation>
        <location evidence="1 12 13">Cell outer membrane</location>
        <topology evidence="1 12 13">Multi-pass membrane protein</topology>
    </subcellularLocation>
</comment>
<evidence type="ECO:0000256" key="2">
    <source>
        <dbReference type="ARBA" id="ARBA00022448"/>
    </source>
</evidence>
<protein>
    <recommendedName>
        <fullName evidence="12">Vitamin B12 transporter BtuB</fullName>
    </recommendedName>
    <alternativeName>
        <fullName evidence="12">Cobalamin receptor</fullName>
    </alternativeName>
    <alternativeName>
        <fullName evidence="12">Outer membrane cobalamin translocator</fullName>
    </alternativeName>
</protein>
<evidence type="ECO:0000256" key="4">
    <source>
        <dbReference type="ARBA" id="ARBA00022692"/>
    </source>
</evidence>
<feature type="binding site" evidence="12">
    <location>
        <position position="267"/>
    </location>
    <ligand>
        <name>Ca(2+)</name>
        <dbReference type="ChEBI" id="CHEBI:29108"/>
        <label>2</label>
    </ligand>
</feature>
<dbReference type="GO" id="GO:0046930">
    <property type="term" value="C:pore complex"/>
    <property type="evidence" value="ECO:0007669"/>
    <property type="project" value="UniProtKB-KW"/>
</dbReference>
<dbReference type="PROSITE" id="PS01156">
    <property type="entry name" value="TONB_DEPENDENT_REC_2"/>
    <property type="match status" value="1"/>
</dbReference>
<feature type="binding site" evidence="12">
    <location>
        <position position="269"/>
    </location>
    <ligand>
        <name>Ca(2+)</name>
        <dbReference type="ChEBI" id="CHEBI:29108"/>
        <label>2</label>
    </ligand>
</feature>
<feature type="binding site" evidence="12">
    <location>
        <position position="269"/>
    </location>
    <ligand>
        <name>Ca(2+)</name>
        <dbReference type="ChEBI" id="CHEBI:29108"/>
        <label>1</label>
    </ligand>
</feature>
<feature type="transmembrane region" description="Helical" evidence="16">
    <location>
        <begin position="60"/>
        <end position="78"/>
    </location>
</feature>
<evidence type="ECO:0000256" key="16">
    <source>
        <dbReference type="SAM" id="Phobius"/>
    </source>
</evidence>
<feature type="domain" description="TonB-dependent receptor plug" evidence="18">
    <location>
        <begin position="97"/>
        <end position="203"/>
    </location>
</feature>
<keyword evidence="8 12" id="KW-0798">TonB box</keyword>
<dbReference type="NCBIfam" id="NF007926">
    <property type="entry name" value="PRK10641.1"/>
    <property type="match status" value="1"/>
</dbReference>
<evidence type="ECO:0000256" key="14">
    <source>
        <dbReference type="PROSITE-ProRule" id="PRU10143"/>
    </source>
</evidence>
<reference evidence="19 20" key="1">
    <citation type="journal article" date="2017" name="Nat. Microbiol.">
        <title>Natural product diversity associated with the nematode symbionts Photorhabdus and Xenorhabdus.</title>
        <authorList>
            <person name="Tobias N.J."/>
            <person name="Wolff H."/>
            <person name="Djahanschiri B."/>
            <person name="Grundmann F."/>
            <person name="Kronenwerth M."/>
            <person name="Shi Y.M."/>
            <person name="Simonyi S."/>
            <person name="Grun P."/>
            <person name="Shapiro-Ilan D."/>
            <person name="Pidot S.J."/>
            <person name="Stinear T.P."/>
            <person name="Ebersberger I."/>
            <person name="Bode H.B."/>
        </authorList>
    </citation>
    <scope>NUCLEOTIDE SEQUENCE [LARGE SCALE GENOMIC DNA]</scope>
    <source>
        <strain evidence="19 20">DSM 17903</strain>
    </source>
</reference>
<proteinExistence type="inferred from homology"/>
<dbReference type="InterPro" id="IPR037066">
    <property type="entry name" value="Plug_dom_sf"/>
</dbReference>
<evidence type="ECO:0000256" key="3">
    <source>
        <dbReference type="ARBA" id="ARBA00022452"/>
    </source>
</evidence>
<evidence type="ECO:0000256" key="5">
    <source>
        <dbReference type="ARBA" id="ARBA00022729"/>
    </source>
</evidence>
<dbReference type="GO" id="GO:0006811">
    <property type="term" value="P:monoatomic ion transport"/>
    <property type="evidence" value="ECO:0007669"/>
    <property type="project" value="UniProtKB-KW"/>
</dbReference>
<feature type="transmembrane region" description="Helical" evidence="16">
    <location>
        <begin position="20"/>
        <end position="40"/>
    </location>
</feature>
<evidence type="ECO:0000256" key="12">
    <source>
        <dbReference type="HAMAP-Rule" id="MF_01531"/>
    </source>
</evidence>
<comment type="function">
    <text evidence="12">Involved in the active translocation of vitamin B12 (cyanocobalamin) across the outer membrane to the periplasmic space. It derives its energy for transport by interacting with the trans-periplasmic membrane protein TonB.</text>
</comment>
<dbReference type="InterPro" id="IPR010101">
    <property type="entry name" value="B12_transptr_BtuB"/>
</dbReference>
<feature type="binding site" evidence="12">
    <location>
        <position position="305"/>
    </location>
    <ligand>
        <name>cyanocob(III)alamin</name>
        <dbReference type="ChEBI" id="CHEBI:17439"/>
    </ligand>
</feature>
<dbReference type="InterPro" id="IPR010916">
    <property type="entry name" value="TonB_box_CS"/>
</dbReference>
<evidence type="ECO:0000259" key="17">
    <source>
        <dbReference type="Pfam" id="PF00593"/>
    </source>
</evidence>
<evidence type="ECO:0000256" key="10">
    <source>
        <dbReference type="ARBA" id="ARBA00023136"/>
    </source>
</evidence>
<feature type="binding site" evidence="12">
    <location>
        <position position="256"/>
    </location>
    <ligand>
        <name>Ca(2+)</name>
        <dbReference type="ChEBI" id="CHEBI:29108"/>
        <label>1</label>
    </ligand>
</feature>
<dbReference type="Proteomes" id="UP000225433">
    <property type="component" value="Unassembled WGS sequence"/>
</dbReference>
<keyword evidence="2 12" id="KW-0813">Transport</keyword>
<dbReference type="Gene3D" id="2.40.170.20">
    <property type="entry name" value="TonB-dependent receptor, beta-barrel domain"/>
    <property type="match status" value="1"/>
</dbReference>
<dbReference type="GO" id="GO:0015288">
    <property type="term" value="F:porin activity"/>
    <property type="evidence" value="ECO:0007669"/>
    <property type="project" value="UniProtKB-KW"/>
</dbReference>
<keyword evidence="7 12" id="KW-0406">Ion transport</keyword>
<dbReference type="GO" id="GO:0015420">
    <property type="term" value="F:ABC-type vitamin B12 transporter activity"/>
    <property type="evidence" value="ECO:0007669"/>
    <property type="project" value="InterPro"/>
</dbReference>
<keyword evidence="12" id="KW-0479">Metal-binding</keyword>
<feature type="binding site" evidence="12">
    <location>
        <position position="304"/>
    </location>
    <ligand>
        <name>Ca(2+)</name>
        <dbReference type="ChEBI" id="CHEBI:29108"/>
        <label>2</label>
    </ligand>
</feature>
<dbReference type="SUPFAM" id="SSF56935">
    <property type="entry name" value="Porins"/>
    <property type="match status" value="1"/>
</dbReference>
<dbReference type="Pfam" id="PF00593">
    <property type="entry name" value="TonB_dep_Rec_b-barrel"/>
    <property type="match status" value="1"/>
</dbReference>